<gene>
    <name evidence="1" type="ORF">GCM10025870_23090</name>
</gene>
<dbReference type="InterPro" id="IPR000836">
    <property type="entry name" value="PRTase_dom"/>
</dbReference>
<evidence type="ECO:0000313" key="1">
    <source>
        <dbReference type="EMBL" id="BDZ55236.1"/>
    </source>
</evidence>
<dbReference type="EMBL" id="AP027734">
    <property type="protein sequence ID" value="BDZ55236.1"/>
    <property type="molecule type" value="Genomic_DNA"/>
</dbReference>
<proteinExistence type="predicted"/>
<dbReference type="CDD" id="cd06223">
    <property type="entry name" value="PRTases_typeI"/>
    <property type="match status" value="1"/>
</dbReference>
<dbReference type="InterPro" id="IPR029057">
    <property type="entry name" value="PRTase-like"/>
</dbReference>
<organism evidence="1 2">
    <name type="scientific">Agromyces marinus</name>
    <dbReference type="NCBI Taxonomy" id="1389020"/>
    <lineage>
        <taxon>Bacteria</taxon>
        <taxon>Bacillati</taxon>
        <taxon>Actinomycetota</taxon>
        <taxon>Actinomycetes</taxon>
        <taxon>Micrococcales</taxon>
        <taxon>Microbacteriaceae</taxon>
        <taxon>Agromyces</taxon>
    </lineage>
</organism>
<dbReference type="Proteomes" id="UP001321477">
    <property type="component" value="Chromosome"/>
</dbReference>
<keyword evidence="2" id="KW-1185">Reference proteome</keyword>
<sequence length="127" mass="13213">MLDACVRVLAEWGWAERPVAVASVPSRSRPQLVDSLARGLAGVGRLHYLGALEPVDGGPTGAPGGNSAFRLAGVWNRFSAAGLDVPAGGVLLVDDQADSRWTLTVAARELRRAGASDVLPFVLALRG</sequence>
<evidence type="ECO:0008006" key="3">
    <source>
        <dbReference type="Google" id="ProtNLM"/>
    </source>
</evidence>
<dbReference type="SUPFAM" id="SSF53271">
    <property type="entry name" value="PRTase-like"/>
    <property type="match status" value="1"/>
</dbReference>
<evidence type="ECO:0000313" key="2">
    <source>
        <dbReference type="Proteomes" id="UP001321477"/>
    </source>
</evidence>
<protein>
    <recommendedName>
        <fullName evidence="3">Recombinase RecQ</fullName>
    </recommendedName>
</protein>
<reference evidence="2" key="1">
    <citation type="journal article" date="2019" name="Int. J. Syst. Evol. Microbiol.">
        <title>The Global Catalogue of Microorganisms (GCM) 10K type strain sequencing project: providing services to taxonomists for standard genome sequencing and annotation.</title>
        <authorList>
            <consortium name="The Broad Institute Genomics Platform"/>
            <consortium name="The Broad Institute Genome Sequencing Center for Infectious Disease"/>
            <person name="Wu L."/>
            <person name="Ma J."/>
        </authorList>
    </citation>
    <scope>NUCLEOTIDE SEQUENCE [LARGE SCALE GENOMIC DNA]</scope>
    <source>
        <strain evidence="2">NBRC 109019</strain>
    </source>
</reference>
<name>A0ABN6YDS5_9MICO</name>
<accession>A0ABN6YDS5</accession>